<dbReference type="RefSeq" id="WP_180854392.1">
    <property type="nucleotide sequence ID" value="NZ_CP080573.1"/>
</dbReference>
<protein>
    <recommendedName>
        <fullName evidence="2">cyclic-guanylate-specific phosphodiesterase</fullName>
        <ecNumber evidence="2">3.1.4.52</ecNumber>
    </recommendedName>
</protein>
<keyword evidence="8 10" id="KW-0472">Membrane</keyword>
<keyword evidence="6" id="KW-0378">Hydrolase</keyword>
<evidence type="ECO:0000256" key="4">
    <source>
        <dbReference type="ARBA" id="ARBA00022636"/>
    </source>
</evidence>
<keyword evidence="7 10" id="KW-1133">Transmembrane helix</keyword>
<evidence type="ECO:0000256" key="7">
    <source>
        <dbReference type="ARBA" id="ARBA00022989"/>
    </source>
</evidence>
<evidence type="ECO:0000256" key="8">
    <source>
        <dbReference type="ARBA" id="ARBA00023136"/>
    </source>
</evidence>
<dbReference type="AlphaFoldDB" id="A0AAI9BYE6"/>
<dbReference type="Pfam" id="PF12792">
    <property type="entry name" value="CSS-motif"/>
    <property type="match status" value="1"/>
</dbReference>
<dbReference type="PANTHER" id="PTHR33121:SF79">
    <property type="entry name" value="CYCLIC DI-GMP PHOSPHODIESTERASE PDED-RELATED"/>
    <property type="match status" value="1"/>
</dbReference>
<comment type="catalytic activity">
    <reaction evidence="9">
        <text>3',3'-c-di-GMP + H2O = 5'-phosphoguanylyl(3'-&gt;5')guanosine + H(+)</text>
        <dbReference type="Rhea" id="RHEA:24902"/>
        <dbReference type="ChEBI" id="CHEBI:15377"/>
        <dbReference type="ChEBI" id="CHEBI:15378"/>
        <dbReference type="ChEBI" id="CHEBI:58754"/>
        <dbReference type="ChEBI" id="CHEBI:58805"/>
        <dbReference type="EC" id="3.1.4.52"/>
    </reaction>
</comment>
<gene>
    <name evidence="12" type="ORF">QEG23_000477</name>
</gene>
<organism evidence="12 13">
    <name type="scientific">Stenotrophomonas maltophilia</name>
    <name type="common">Pseudomonas maltophilia</name>
    <name type="synonym">Xanthomonas maltophilia</name>
    <dbReference type="NCBI Taxonomy" id="40324"/>
    <lineage>
        <taxon>Bacteria</taxon>
        <taxon>Pseudomonadati</taxon>
        <taxon>Pseudomonadota</taxon>
        <taxon>Gammaproteobacteria</taxon>
        <taxon>Lysobacterales</taxon>
        <taxon>Lysobacteraceae</taxon>
        <taxon>Stenotrophomonas</taxon>
        <taxon>Stenotrophomonas maltophilia group</taxon>
    </lineage>
</organism>
<evidence type="ECO:0000256" key="2">
    <source>
        <dbReference type="ARBA" id="ARBA00012282"/>
    </source>
</evidence>
<comment type="subcellular location">
    <subcellularLocation>
        <location evidence="1">Cell membrane</location>
        <topology evidence="1">Multi-pass membrane protein</topology>
    </subcellularLocation>
</comment>
<dbReference type="PANTHER" id="PTHR33121">
    <property type="entry name" value="CYCLIC DI-GMP PHOSPHODIESTERASE PDEF"/>
    <property type="match status" value="1"/>
</dbReference>
<dbReference type="Pfam" id="PF00563">
    <property type="entry name" value="EAL"/>
    <property type="match status" value="1"/>
</dbReference>
<dbReference type="CDD" id="cd01948">
    <property type="entry name" value="EAL"/>
    <property type="match status" value="1"/>
</dbReference>
<evidence type="ECO:0000313" key="13">
    <source>
        <dbReference type="Proteomes" id="UP001218208"/>
    </source>
</evidence>
<dbReference type="GO" id="GO:0005886">
    <property type="term" value="C:plasma membrane"/>
    <property type="evidence" value="ECO:0007669"/>
    <property type="project" value="UniProtKB-SubCell"/>
</dbReference>
<evidence type="ECO:0000256" key="3">
    <source>
        <dbReference type="ARBA" id="ARBA00022475"/>
    </source>
</evidence>
<reference evidence="12" key="1">
    <citation type="submission" date="2022-07" db="EMBL/GenBank/DDBJ databases">
        <authorList>
            <consortium name="DAFM: The Division of Animal and Food Microbiology"/>
        </authorList>
    </citation>
    <scope>NUCLEOTIDE SEQUENCE</scope>
    <source>
        <strain evidence="12">19MO01SH01-2</strain>
    </source>
</reference>
<dbReference type="InterPro" id="IPR035919">
    <property type="entry name" value="EAL_sf"/>
</dbReference>
<evidence type="ECO:0000256" key="1">
    <source>
        <dbReference type="ARBA" id="ARBA00004651"/>
    </source>
</evidence>
<dbReference type="InterPro" id="IPR024744">
    <property type="entry name" value="CSS-motif_dom"/>
</dbReference>
<sequence>MSSTITQRMRAWLFPCTVAALAICAAIGLPVASQIGIEQIFQATERNVAMGYARDVLQRSERVSATLKDALAQLTQGDPATFCDPSRVTTMRRIALMSPDIMAIGHSQQGRLLCSSLPVPVDSVVLGPVEFRGEFDVRTKVSLPLAPSPTFMAIERDGFVFFLYRTHVIDLPLDRDAVVATYSTLARRVRTSRGEVRPAWLAAGRRGQGVSFIDGRYAVAVLESSRNATGVVVAYPRSRWQSEKRSIAGATLGLAILAGLGVASWVVLWARRLLSVSATSLKRGLRRGEFSLHYQPIVELETGRWVGVEALLRWQRPGGTPVSPAIFVPLAERTGLIARLSQRVLELVAAESPMLLAEDPDFYIAINLAGSDLASSKMLTRLRALSELPGASGRNFQVEITEYSMVSIDAAGSSIKFLREMGIQVVLDDFGTGFSNLGYLTEFALDGLKIDQQFVQRIGRSDTADAMVFHIIELARSFGLRIVAEGIETQQQADALAAHGVRRGQGWLFARPMPLHELLKALRRRHD</sequence>
<evidence type="ECO:0000313" key="12">
    <source>
        <dbReference type="EMBL" id="EKT4091004.1"/>
    </source>
</evidence>
<dbReference type="InterPro" id="IPR050706">
    <property type="entry name" value="Cyclic-di-GMP_PDE-like"/>
</dbReference>
<dbReference type="EC" id="3.1.4.52" evidence="2"/>
<keyword evidence="4" id="KW-0973">c-di-GMP</keyword>
<feature type="domain" description="EAL" evidence="11">
    <location>
        <begin position="274"/>
        <end position="526"/>
    </location>
</feature>
<evidence type="ECO:0000256" key="6">
    <source>
        <dbReference type="ARBA" id="ARBA00022801"/>
    </source>
</evidence>
<dbReference type="GO" id="GO:0071111">
    <property type="term" value="F:cyclic-guanylate-specific phosphodiesterase activity"/>
    <property type="evidence" value="ECO:0007669"/>
    <property type="project" value="UniProtKB-EC"/>
</dbReference>
<name>A0AAI9BYE6_STEMA</name>
<keyword evidence="5 10" id="KW-0812">Transmembrane</keyword>
<dbReference type="SMART" id="SM00052">
    <property type="entry name" value="EAL"/>
    <property type="match status" value="1"/>
</dbReference>
<evidence type="ECO:0000259" key="11">
    <source>
        <dbReference type="PROSITE" id="PS50883"/>
    </source>
</evidence>
<proteinExistence type="predicted"/>
<dbReference type="Gene3D" id="3.20.20.450">
    <property type="entry name" value="EAL domain"/>
    <property type="match status" value="1"/>
</dbReference>
<dbReference type="SUPFAM" id="SSF141868">
    <property type="entry name" value="EAL domain-like"/>
    <property type="match status" value="1"/>
</dbReference>
<accession>A0AAI9BYE6</accession>
<comment type="caution">
    <text evidence="12">The sequence shown here is derived from an EMBL/GenBank/DDBJ whole genome shotgun (WGS) entry which is preliminary data.</text>
</comment>
<evidence type="ECO:0000256" key="10">
    <source>
        <dbReference type="SAM" id="Phobius"/>
    </source>
</evidence>
<evidence type="ECO:0000256" key="9">
    <source>
        <dbReference type="ARBA" id="ARBA00034290"/>
    </source>
</evidence>
<dbReference type="PROSITE" id="PS50883">
    <property type="entry name" value="EAL"/>
    <property type="match status" value="1"/>
</dbReference>
<dbReference type="Proteomes" id="UP001218208">
    <property type="component" value="Unassembled WGS sequence"/>
</dbReference>
<dbReference type="InterPro" id="IPR001633">
    <property type="entry name" value="EAL_dom"/>
</dbReference>
<evidence type="ECO:0000256" key="5">
    <source>
        <dbReference type="ARBA" id="ARBA00022692"/>
    </source>
</evidence>
<keyword evidence="3" id="KW-1003">Cell membrane</keyword>
<feature type="transmembrane region" description="Helical" evidence="10">
    <location>
        <begin position="247"/>
        <end position="270"/>
    </location>
</feature>
<dbReference type="EMBL" id="ABLOJW010000002">
    <property type="protein sequence ID" value="EKT4091004.1"/>
    <property type="molecule type" value="Genomic_DNA"/>
</dbReference>